<dbReference type="EMBL" id="CP000284">
    <property type="protein sequence ID" value="ABE50958.1"/>
    <property type="molecule type" value="Genomic_DNA"/>
</dbReference>
<keyword evidence="2" id="KW-1185">Reference proteome</keyword>
<protein>
    <submittedName>
        <fullName evidence="1">Uncharacterized protein</fullName>
    </submittedName>
</protein>
<dbReference type="KEGG" id="mfa:Mfla_2695"/>
<organism evidence="1 2">
    <name type="scientific">Methylobacillus flagellatus (strain ATCC 51484 / DSM 6875 / VKM B-1610 / KT)</name>
    <dbReference type="NCBI Taxonomy" id="265072"/>
    <lineage>
        <taxon>Bacteria</taxon>
        <taxon>Pseudomonadati</taxon>
        <taxon>Pseudomonadota</taxon>
        <taxon>Betaproteobacteria</taxon>
        <taxon>Nitrosomonadales</taxon>
        <taxon>Methylophilaceae</taxon>
        <taxon>Methylobacillus</taxon>
    </lineage>
</organism>
<dbReference type="eggNOG" id="ENOG5032WN9">
    <property type="taxonomic scope" value="Bacteria"/>
</dbReference>
<name>Q1GXS9_METFK</name>
<dbReference type="RefSeq" id="WP_011480911.1">
    <property type="nucleotide sequence ID" value="NC_007947.1"/>
</dbReference>
<sequence length="219" mass="23672">MLDRYLTLTADLTRDDAGKVSAEQLVDAVQAAVLRYSKDRPRLVIDEITAPGGQVLPLPSGWVADFSLLQAIEHPVSAYPASMMDKDAFTVRNTPTGQQIVSSHAFAAGDLIWLHFTEPHTLSEARNTIPEGDREAVCCLAAAALCEQLASLYAGDTDSTIMADSVDHQSKSTLFAARAKGLRQRYMNELGVDPKRAAPAGTVISLPSKDSRGRPRLTH</sequence>
<gene>
    <name evidence="1" type="ordered locus">Mfla_2695</name>
</gene>
<dbReference type="OrthoDB" id="7064103at2"/>
<evidence type="ECO:0000313" key="2">
    <source>
        <dbReference type="Proteomes" id="UP000002440"/>
    </source>
</evidence>
<dbReference type="Proteomes" id="UP000002440">
    <property type="component" value="Chromosome"/>
</dbReference>
<dbReference type="HOGENOM" id="CLU_1260213_0_0_4"/>
<dbReference type="STRING" id="265072.Mfla_2695"/>
<dbReference type="AlphaFoldDB" id="Q1GXS9"/>
<evidence type="ECO:0000313" key="1">
    <source>
        <dbReference type="EMBL" id="ABE50958.1"/>
    </source>
</evidence>
<reference evidence="1 2" key="1">
    <citation type="submission" date="2006-03" db="EMBL/GenBank/DDBJ databases">
        <title>Complete sequence of Methylobacillus flagellatus KT.</title>
        <authorList>
            <consortium name="US DOE Joint Genome Institute"/>
            <person name="Copeland A."/>
            <person name="Lucas S."/>
            <person name="Lapidus A."/>
            <person name="Barry K."/>
            <person name="Detter J.C."/>
            <person name="Glavina del Rio T."/>
            <person name="Hammon N."/>
            <person name="Israni S."/>
            <person name="Dalin E."/>
            <person name="Tice H."/>
            <person name="Pitluck S."/>
            <person name="Brettin T."/>
            <person name="Bruce D."/>
            <person name="Han C."/>
            <person name="Tapia R."/>
            <person name="Saunders E."/>
            <person name="Gilna P."/>
            <person name="Schmutz J."/>
            <person name="Larimer F."/>
            <person name="Land M."/>
            <person name="Kyrpides N."/>
            <person name="Anderson I."/>
            <person name="Richardson P."/>
        </authorList>
    </citation>
    <scope>NUCLEOTIDE SEQUENCE [LARGE SCALE GENOMIC DNA]</scope>
    <source>
        <strain evidence="2">KT / ATCC 51484 / DSM 6875</strain>
    </source>
</reference>
<accession>Q1GXS9</accession>
<proteinExistence type="predicted"/>